<feature type="region of interest" description="Disordered" evidence="1">
    <location>
        <begin position="1"/>
        <end position="24"/>
    </location>
</feature>
<protein>
    <submittedName>
        <fullName evidence="2">Uncharacterized protein</fullName>
    </submittedName>
</protein>
<evidence type="ECO:0000313" key="2">
    <source>
        <dbReference type="EMBL" id="KAK9282968.1"/>
    </source>
</evidence>
<dbReference type="EMBL" id="JBBPBK010000006">
    <property type="protein sequence ID" value="KAK9282968.1"/>
    <property type="molecule type" value="Genomic_DNA"/>
</dbReference>
<keyword evidence="3" id="KW-1185">Reference proteome</keyword>
<dbReference type="Gene3D" id="1.10.10.60">
    <property type="entry name" value="Homeodomain-like"/>
    <property type="match status" value="1"/>
</dbReference>
<reference evidence="2 3" key="1">
    <citation type="journal article" date="2024" name="Plant J.">
        <title>Genome sequences and population genomics reveal climatic adaptation and genomic divergence between two closely related sweetgum species.</title>
        <authorList>
            <person name="Xu W.Q."/>
            <person name="Ren C.Q."/>
            <person name="Zhang X.Y."/>
            <person name="Comes H.P."/>
            <person name="Liu X.H."/>
            <person name="Li Y.G."/>
            <person name="Kettle C.J."/>
            <person name="Jalonen R."/>
            <person name="Gaisberger H."/>
            <person name="Ma Y.Z."/>
            <person name="Qiu Y.X."/>
        </authorList>
    </citation>
    <scope>NUCLEOTIDE SEQUENCE [LARGE SCALE GENOMIC DNA]</scope>
    <source>
        <strain evidence="2">Hangzhou</strain>
    </source>
</reference>
<comment type="caution">
    <text evidence="2">The sequence shown here is derived from an EMBL/GenBank/DDBJ whole genome shotgun (WGS) entry which is preliminary data.</text>
</comment>
<evidence type="ECO:0000313" key="3">
    <source>
        <dbReference type="Proteomes" id="UP001415857"/>
    </source>
</evidence>
<name>A0AAP0X1X0_LIQFO</name>
<dbReference type="AlphaFoldDB" id="A0AAP0X1X0"/>
<dbReference type="Proteomes" id="UP001415857">
    <property type="component" value="Unassembled WGS sequence"/>
</dbReference>
<proteinExistence type="predicted"/>
<feature type="compositionally biased region" description="Basic and acidic residues" evidence="1">
    <location>
        <begin position="7"/>
        <end position="17"/>
    </location>
</feature>
<accession>A0AAP0X1X0</accession>
<sequence length="270" mass="29349">MEAAIRASDEPSTRDPRSTGPPVTRLWTPIRRRRLGRAVAELGGLDVATPEAIFQIMAVDDERITVEEIARIIGFKKQYPRLIKRVDFHLRKVQQRTITKRLALLQRFPSFSNQSSLDDHGYGPMPNRAASKRYAPYAVHRQMTLLRILGGGVDEATPRGDLKMAMGEDDAMLAKVASNLQDFHISSNGTQQVPILKPELSSSSSSSSSSSICNGSESTVAAVNGHGHGPLHSGVLADNPAVVASRGFDDLSSYNNVLSGFCGLNLTPEK</sequence>
<organism evidence="2 3">
    <name type="scientific">Liquidambar formosana</name>
    <name type="common">Formosan gum</name>
    <dbReference type="NCBI Taxonomy" id="63359"/>
    <lineage>
        <taxon>Eukaryota</taxon>
        <taxon>Viridiplantae</taxon>
        <taxon>Streptophyta</taxon>
        <taxon>Embryophyta</taxon>
        <taxon>Tracheophyta</taxon>
        <taxon>Spermatophyta</taxon>
        <taxon>Magnoliopsida</taxon>
        <taxon>eudicotyledons</taxon>
        <taxon>Gunneridae</taxon>
        <taxon>Pentapetalae</taxon>
        <taxon>Saxifragales</taxon>
        <taxon>Altingiaceae</taxon>
        <taxon>Liquidambar</taxon>
    </lineage>
</organism>
<gene>
    <name evidence="2" type="ORF">L1049_011193</name>
</gene>
<evidence type="ECO:0000256" key="1">
    <source>
        <dbReference type="SAM" id="MobiDB-lite"/>
    </source>
</evidence>